<reference evidence="2 3" key="1">
    <citation type="journal article" date="2017" name="Mol. Biol. Evol.">
        <title>The 4-celled Tetrabaena socialis nuclear genome reveals the essential components for genetic control of cell number at the origin of multicellularity in the volvocine lineage.</title>
        <authorList>
            <person name="Featherston J."/>
            <person name="Arakaki Y."/>
            <person name="Hanschen E.R."/>
            <person name="Ferris P.J."/>
            <person name="Michod R.E."/>
            <person name="Olson B.J.S.C."/>
            <person name="Nozaki H."/>
            <person name="Durand P.M."/>
        </authorList>
    </citation>
    <scope>NUCLEOTIDE SEQUENCE [LARGE SCALE GENOMIC DNA]</scope>
    <source>
        <strain evidence="2 3">NIES-571</strain>
    </source>
</reference>
<accession>A0A2J7ZS90</accession>
<dbReference type="EMBL" id="PGGS01000543">
    <property type="protein sequence ID" value="PNH03142.1"/>
    <property type="molecule type" value="Genomic_DNA"/>
</dbReference>
<sequence length="209" mass="23755">ALHADFRHLERPVRHTVPWIHLDTYYAVTPFGDSLDSLQCEWSAFFEDGCLSNPNGKARGLLALEFHHLLRRHLAHLPEEQRRPNGDNTLRLQAGGSGPPPPFNTAFQKVSFNDLLGLNAEMVMHNLNFEYGNPLYLDRLVEVEGLRGRPEKTFNEWKDRCRALHYYELPPDVRSRWLSEQREGHPGGPAGARCEGGIPARVRSGSLRA</sequence>
<keyword evidence="3" id="KW-1185">Reference proteome</keyword>
<comment type="caution">
    <text evidence="2">The sequence shown here is derived from an EMBL/GenBank/DDBJ whole genome shotgun (WGS) entry which is preliminary data.</text>
</comment>
<organism evidence="2 3">
    <name type="scientific">Tetrabaena socialis</name>
    <dbReference type="NCBI Taxonomy" id="47790"/>
    <lineage>
        <taxon>Eukaryota</taxon>
        <taxon>Viridiplantae</taxon>
        <taxon>Chlorophyta</taxon>
        <taxon>core chlorophytes</taxon>
        <taxon>Chlorophyceae</taxon>
        <taxon>CS clade</taxon>
        <taxon>Chlamydomonadales</taxon>
        <taxon>Tetrabaenaceae</taxon>
        <taxon>Tetrabaena</taxon>
    </lineage>
</organism>
<dbReference type="AlphaFoldDB" id="A0A2J7ZS90"/>
<feature type="non-terminal residue" evidence="2">
    <location>
        <position position="1"/>
    </location>
</feature>
<gene>
    <name evidence="2" type="ORF">TSOC_010841</name>
</gene>
<evidence type="ECO:0000313" key="2">
    <source>
        <dbReference type="EMBL" id="PNH03142.1"/>
    </source>
</evidence>
<protein>
    <submittedName>
        <fullName evidence="2">Uncharacterized protein</fullName>
    </submittedName>
</protein>
<name>A0A2J7ZS90_9CHLO</name>
<feature type="region of interest" description="Disordered" evidence="1">
    <location>
        <begin position="179"/>
        <end position="198"/>
    </location>
</feature>
<proteinExistence type="predicted"/>
<evidence type="ECO:0000256" key="1">
    <source>
        <dbReference type="SAM" id="MobiDB-lite"/>
    </source>
</evidence>
<feature type="region of interest" description="Disordered" evidence="1">
    <location>
        <begin position="78"/>
        <end position="100"/>
    </location>
</feature>
<dbReference type="Proteomes" id="UP000236333">
    <property type="component" value="Unassembled WGS sequence"/>
</dbReference>
<evidence type="ECO:0000313" key="3">
    <source>
        <dbReference type="Proteomes" id="UP000236333"/>
    </source>
</evidence>